<name>A0A1H4T6C5_9NOCA</name>
<feature type="compositionally biased region" description="Polar residues" evidence="1">
    <location>
        <begin position="22"/>
        <end position="33"/>
    </location>
</feature>
<evidence type="ECO:0000313" key="3">
    <source>
        <dbReference type="EMBL" id="SEC51704.1"/>
    </source>
</evidence>
<dbReference type="AlphaFoldDB" id="A0A1H4T6C5"/>
<feature type="domain" description="Sialidase" evidence="2">
    <location>
        <begin position="71"/>
        <end position="406"/>
    </location>
</feature>
<dbReference type="Gene3D" id="2.120.10.10">
    <property type="match status" value="1"/>
</dbReference>
<dbReference type="RefSeq" id="WP_244163641.1">
    <property type="nucleotide sequence ID" value="NZ_FNSV01000005.1"/>
</dbReference>
<dbReference type="CDD" id="cd15482">
    <property type="entry name" value="Sialidase_non-viral"/>
    <property type="match status" value="1"/>
</dbReference>
<accession>A0A1H4T6C5</accession>
<feature type="region of interest" description="Disordered" evidence="1">
    <location>
        <begin position="317"/>
        <end position="344"/>
    </location>
</feature>
<sequence>MPRRDATAAVDNPPATIHALETQMTTPSPATDTRPTDGVLRDVAEAGRRDALLPAPQVQNHAANLTVLPDGSLGCVWFAGTQEGVPDISVWFSRLAPGVGVWSGPVQLSDDPTRSEQNPVLHVTKTGAVWLLWTSQHAGNQDTARVMRRISADGGRTWGEAHILLPETDAGGVFVRQPVIALPTGRLLLPVFHCVRIEGRKWVGDRDYSSVMISDDGESWREVVVPGSVGCVHMNIGRLSNGTLVALYRSRWADSIYRSVSTDDGDTWTEPEATELPNNNSSIQFVVLSDDRLALVFNESSAVNATARRTSLYDEIDDDGLADAPPAAADAEPEPLDDGDSRSAFWGAPRAPMTLAMSEDGGRTWPHRRDIEVGDGYCLSNNSRDGLNREYSYPSITAGNDGHLHVAFTRFRQAIEYVELEAGWIADGGRS</sequence>
<dbReference type="InterPro" id="IPR036278">
    <property type="entry name" value="Sialidase_sf"/>
</dbReference>
<evidence type="ECO:0000256" key="1">
    <source>
        <dbReference type="SAM" id="MobiDB-lite"/>
    </source>
</evidence>
<dbReference type="Pfam" id="PF13088">
    <property type="entry name" value="BNR_2"/>
    <property type="match status" value="1"/>
</dbReference>
<dbReference type="SUPFAM" id="SSF50939">
    <property type="entry name" value="Sialidases"/>
    <property type="match status" value="1"/>
</dbReference>
<dbReference type="EMBL" id="FNSV01000005">
    <property type="protein sequence ID" value="SEC51704.1"/>
    <property type="molecule type" value="Genomic_DNA"/>
</dbReference>
<keyword evidence="4" id="KW-1185">Reference proteome</keyword>
<dbReference type="InterPro" id="IPR011040">
    <property type="entry name" value="Sialidase"/>
</dbReference>
<protein>
    <submittedName>
        <fullName evidence="3">Predicted neuraminidase (Sialidase)</fullName>
    </submittedName>
</protein>
<reference evidence="4" key="1">
    <citation type="submission" date="2016-10" db="EMBL/GenBank/DDBJ databases">
        <authorList>
            <person name="Varghese N."/>
            <person name="Submissions S."/>
        </authorList>
    </citation>
    <scope>NUCLEOTIDE SEQUENCE [LARGE SCALE GENOMIC DNA]</scope>
    <source>
        <strain evidence="4">DSM 44498</strain>
    </source>
</reference>
<dbReference type="PANTHER" id="PTHR43752">
    <property type="entry name" value="BNR/ASP-BOX REPEAT FAMILY PROTEIN"/>
    <property type="match status" value="1"/>
</dbReference>
<evidence type="ECO:0000313" key="4">
    <source>
        <dbReference type="Proteomes" id="UP000183561"/>
    </source>
</evidence>
<proteinExistence type="predicted"/>
<feature type="region of interest" description="Disordered" evidence="1">
    <location>
        <begin position="1"/>
        <end position="36"/>
    </location>
</feature>
<gene>
    <name evidence="3" type="ORF">SAMN04490239_4384</name>
</gene>
<organism evidence="3 4">
    <name type="scientific">Rhodococcus koreensis</name>
    <dbReference type="NCBI Taxonomy" id="99653"/>
    <lineage>
        <taxon>Bacteria</taxon>
        <taxon>Bacillati</taxon>
        <taxon>Actinomycetota</taxon>
        <taxon>Actinomycetes</taxon>
        <taxon>Mycobacteriales</taxon>
        <taxon>Nocardiaceae</taxon>
        <taxon>Rhodococcus</taxon>
    </lineage>
</organism>
<evidence type="ECO:0000259" key="2">
    <source>
        <dbReference type="Pfam" id="PF13088"/>
    </source>
</evidence>
<dbReference type="Proteomes" id="UP000183561">
    <property type="component" value="Unassembled WGS sequence"/>
</dbReference>
<dbReference type="PANTHER" id="PTHR43752:SF2">
    <property type="entry name" value="BNR_ASP-BOX REPEAT FAMILY PROTEIN"/>
    <property type="match status" value="1"/>
</dbReference>